<name>A0A545TNJ9_9GAMM</name>
<dbReference type="OrthoDB" id="9804721at2"/>
<gene>
    <name evidence="3" type="ORF">FKG94_12335</name>
</gene>
<feature type="domain" description="UspA" evidence="2">
    <location>
        <begin position="199"/>
        <end position="284"/>
    </location>
</feature>
<evidence type="ECO:0000313" key="3">
    <source>
        <dbReference type="EMBL" id="TQV78803.1"/>
    </source>
</evidence>
<dbReference type="InterPro" id="IPR006016">
    <property type="entry name" value="UspA"/>
</dbReference>
<dbReference type="EMBL" id="VHSG01000012">
    <property type="protein sequence ID" value="TQV78803.1"/>
    <property type="molecule type" value="Genomic_DNA"/>
</dbReference>
<comment type="caution">
    <text evidence="3">The sequence shown here is derived from an EMBL/GenBank/DDBJ whole genome shotgun (WGS) entry which is preliminary data.</text>
</comment>
<keyword evidence="4" id="KW-1185">Reference proteome</keyword>
<dbReference type="SUPFAM" id="SSF52402">
    <property type="entry name" value="Adenine nucleotide alpha hydrolases-like"/>
    <property type="match status" value="2"/>
</dbReference>
<dbReference type="Proteomes" id="UP000319732">
    <property type="component" value="Unassembled WGS sequence"/>
</dbReference>
<organism evidence="3 4">
    <name type="scientific">Exilibacterium tricleocarpae</name>
    <dbReference type="NCBI Taxonomy" id="2591008"/>
    <lineage>
        <taxon>Bacteria</taxon>
        <taxon>Pseudomonadati</taxon>
        <taxon>Pseudomonadota</taxon>
        <taxon>Gammaproteobacteria</taxon>
        <taxon>Cellvibrionales</taxon>
        <taxon>Cellvibrionaceae</taxon>
        <taxon>Exilibacterium</taxon>
    </lineage>
</organism>
<dbReference type="CDD" id="cd00293">
    <property type="entry name" value="USP-like"/>
    <property type="match status" value="1"/>
</dbReference>
<proteinExistence type="inferred from homology"/>
<sequence>MPIKSILIHLDDSEACDGRLKIAAVLAQRFGSLLKGLYIEPPPPQTSSLKLQSPETADMPQEPEALPISKYYITEEKSRIQARLEHHIRTLKPLPPWESSSGPLSQALAQNSCYHDLIILSRTVTQGNLLDDMFLAAANTAVNSACAVLMLPDDYTATEPCSHPLIAHDGSREAARALRDSLPFLQTAGQIDVFSGKTTTATAEFRQRADSGLLNYLRLHDVEPTLIREQRAGPDISEVLLTHAKERQNDLIVMGAYGRSRLAELVMGGATRNILKNAPVPVLLSH</sequence>
<dbReference type="InterPro" id="IPR006015">
    <property type="entry name" value="Universal_stress_UspA"/>
</dbReference>
<evidence type="ECO:0000313" key="4">
    <source>
        <dbReference type="Proteomes" id="UP000319732"/>
    </source>
</evidence>
<evidence type="ECO:0000259" key="2">
    <source>
        <dbReference type="Pfam" id="PF00582"/>
    </source>
</evidence>
<dbReference type="PANTHER" id="PTHR46268">
    <property type="entry name" value="STRESS RESPONSE PROTEIN NHAX"/>
    <property type="match status" value="1"/>
</dbReference>
<dbReference type="AlphaFoldDB" id="A0A545TNJ9"/>
<evidence type="ECO:0000256" key="1">
    <source>
        <dbReference type="ARBA" id="ARBA00008791"/>
    </source>
</evidence>
<dbReference type="Pfam" id="PF00582">
    <property type="entry name" value="Usp"/>
    <property type="match status" value="1"/>
</dbReference>
<comment type="similarity">
    <text evidence="1">Belongs to the universal stress protein A family.</text>
</comment>
<dbReference type="Gene3D" id="3.40.50.12370">
    <property type="match status" value="1"/>
</dbReference>
<protein>
    <recommendedName>
        <fullName evidence="2">UspA domain-containing protein</fullName>
    </recommendedName>
</protein>
<reference evidence="3 4" key="1">
    <citation type="submission" date="2019-06" db="EMBL/GenBank/DDBJ databases">
        <title>Whole genome sequence for Cellvibrionaceae sp. R142.</title>
        <authorList>
            <person name="Wang G."/>
        </authorList>
    </citation>
    <scope>NUCLEOTIDE SEQUENCE [LARGE SCALE GENOMIC DNA]</scope>
    <source>
        <strain evidence="3 4">R142</strain>
    </source>
</reference>
<dbReference type="PANTHER" id="PTHR46268:SF15">
    <property type="entry name" value="UNIVERSAL STRESS PROTEIN HP_0031"/>
    <property type="match status" value="1"/>
</dbReference>
<accession>A0A545TNJ9</accession>
<dbReference type="PRINTS" id="PR01438">
    <property type="entry name" value="UNVRSLSTRESS"/>
</dbReference>